<evidence type="ECO:0000256" key="1">
    <source>
        <dbReference type="SAM" id="Phobius"/>
    </source>
</evidence>
<organism evidence="2 3">
    <name type="scientific">Actinomadura parmotrematis</name>
    <dbReference type="NCBI Taxonomy" id="2864039"/>
    <lineage>
        <taxon>Bacteria</taxon>
        <taxon>Bacillati</taxon>
        <taxon>Actinomycetota</taxon>
        <taxon>Actinomycetes</taxon>
        <taxon>Streptosporangiales</taxon>
        <taxon>Thermomonosporaceae</taxon>
        <taxon>Actinomadura</taxon>
    </lineage>
</organism>
<evidence type="ECO:0008006" key="4">
    <source>
        <dbReference type="Google" id="ProtNLM"/>
    </source>
</evidence>
<name>A0ABS7G6W6_9ACTN</name>
<gene>
    <name evidence="2" type="ORF">K1Y72_33820</name>
</gene>
<dbReference type="RefSeq" id="WP_220170609.1">
    <property type="nucleotide sequence ID" value="NZ_JAIBOA010000033.1"/>
</dbReference>
<keyword evidence="3" id="KW-1185">Reference proteome</keyword>
<dbReference type="EMBL" id="JAIBOA010000033">
    <property type="protein sequence ID" value="MBW8487373.1"/>
    <property type="molecule type" value="Genomic_DNA"/>
</dbReference>
<keyword evidence="1" id="KW-0472">Membrane</keyword>
<feature type="transmembrane region" description="Helical" evidence="1">
    <location>
        <begin position="60"/>
        <end position="82"/>
    </location>
</feature>
<evidence type="ECO:0000313" key="2">
    <source>
        <dbReference type="EMBL" id="MBW8487373.1"/>
    </source>
</evidence>
<dbReference type="Proteomes" id="UP000774570">
    <property type="component" value="Unassembled WGS sequence"/>
</dbReference>
<sequence length="199" mass="20945">MSSPDDDPAGVSAPLTATPVTIRSNRSILGACVWVVLAVFWARAMLGFADDGTGASSAEFARSVFTALCYPAPALAAALVWVRSAVVLTDAGVRFRGRLRDCFVPWHAVRDVQDFTSVTLSYQDADGAEAEARTSVFAHGSGAAGRRERLAEEIRRARLVRAAGPSSLQPRRRWAPVPVAVMSVGLLASVAGYAAAVTG</sequence>
<proteinExistence type="predicted"/>
<reference evidence="2 3" key="1">
    <citation type="submission" date="2021-07" db="EMBL/GenBank/DDBJ databases">
        <title>Actinomadura sp. PM05-2 isolated from lichen.</title>
        <authorList>
            <person name="Somphong A."/>
            <person name="Phongsopitanun W."/>
            <person name="Tanasupawat S."/>
            <person name="Peongsungnone V."/>
        </authorList>
    </citation>
    <scope>NUCLEOTIDE SEQUENCE [LARGE SCALE GENOMIC DNA]</scope>
    <source>
        <strain evidence="2 3">PM05-2</strain>
    </source>
</reference>
<evidence type="ECO:0000313" key="3">
    <source>
        <dbReference type="Proteomes" id="UP000774570"/>
    </source>
</evidence>
<accession>A0ABS7G6W6</accession>
<feature type="transmembrane region" description="Helical" evidence="1">
    <location>
        <begin position="28"/>
        <end position="48"/>
    </location>
</feature>
<feature type="transmembrane region" description="Helical" evidence="1">
    <location>
        <begin position="174"/>
        <end position="196"/>
    </location>
</feature>
<comment type="caution">
    <text evidence="2">The sequence shown here is derived from an EMBL/GenBank/DDBJ whole genome shotgun (WGS) entry which is preliminary data.</text>
</comment>
<keyword evidence="1" id="KW-0812">Transmembrane</keyword>
<keyword evidence="1" id="KW-1133">Transmembrane helix</keyword>
<protein>
    <recommendedName>
        <fullName evidence="4">PH domain-containing protein</fullName>
    </recommendedName>
</protein>